<dbReference type="GO" id="GO:0003677">
    <property type="term" value="F:DNA binding"/>
    <property type="evidence" value="ECO:0007669"/>
    <property type="project" value="InterPro"/>
</dbReference>
<dbReference type="EMBL" id="CP005384">
    <property type="protein sequence ID" value="AGO15299.1"/>
    <property type="molecule type" value="Genomic_DNA"/>
</dbReference>
<proteinExistence type="predicted"/>
<dbReference type="InterPro" id="IPR006935">
    <property type="entry name" value="Helicase/UvrB_N"/>
</dbReference>
<dbReference type="InterPro" id="IPR027417">
    <property type="entry name" value="P-loop_NTPase"/>
</dbReference>
<dbReference type="Gene3D" id="3.40.50.300">
    <property type="entry name" value="P-loop containing nucleotide triphosphate hydrolases"/>
    <property type="match status" value="1"/>
</dbReference>
<feature type="domain" description="Helicase/UvrB N-terminal" evidence="1">
    <location>
        <begin position="149"/>
        <end position="291"/>
    </location>
</feature>
<dbReference type="Pfam" id="PF04851">
    <property type="entry name" value="ResIII"/>
    <property type="match status" value="1"/>
</dbReference>
<dbReference type="Proteomes" id="UP000014672">
    <property type="component" value="Chromosome"/>
</dbReference>
<dbReference type="GO" id="GO:0016787">
    <property type="term" value="F:hydrolase activity"/>
    <property type="evidence" value="ECO:0007669"/>
    <property type="project" value="InterPro"/>
</dbReference>
<dbReference type="KEGG" id="hpaz:K756_00045"/>
<name>A0A806J0A5_GLAPU</name>
<evidence type="ECO:0000313" key="3">
    <source>
        <dbReference type="Proteomes" id="UP000014672"/>
    </source>
</evidence>
<organism evidence="2 3">
    <name type="scientific">Glaesserella parasuis ZJ0906</name>
    <dbReference type="NCBI Taxonomy" id="1322346"/>
    <lineage>
        <taxon>Bacteria</taxon>
        <taxon>Pseudomonadati</taxon>
        <taxon>Pseudomonadota</taxon>
        <taxon>Gammaproteobacteria</taxon>
        <taxon>Pasteurellales</taxon>
        <taxon>Pasteurellaceae</taxon>
        <taxon>Glaesserella</taxon>
    </lineage>
</organism>
<dbReference type="GO" id="GO:0005524">
    <property type="term" value="F:ATP binding"/>
    <property type="evidence" value="ECO:0007669"/>
    <property type="project" value="InterPro"/>
</dbReference>
<sequence length="1134" mass="130172">MAKAPKNTKFHFDQHLILNRWLFSLFHKTSLNEFKSLLESVENDDYIASDGQSHFYHCLSNELFFEHDNPLSLAELAAYDLRLVHYWQKITEKRNRTSGHILRPKYFQYLSLLFTEIYLDWYFNKKAELQTALNQQLVQYTKEMGKEAQDFEEYRLNDLNKIAFWNATGSGKTLLMHVNILQYLHYFGKNQPLVRPDKVIVLTPNEGLSRQHKEELELSGFQASFFDKNTTAQATFNFSVDEVGIGLCVEIIDVNKLAEKSGDKTVSVEAFEGNNLVLVDEGHRGTSGEQWLLRREALVKGGFAFEYSATLGQAVAGGKTIAKQVEDKQKAKAKLLFNKGSLKGLSEDDLAKLTLDELEMAKVRTTAVLETYAKSVLFDYSYKHFYHDGYGKESLILNIEKQGFDEHLPVYFVAGLLSFYQQLYLFEQHKSTLAEWNIEKPLMVFVGHRVKESNKETEEQKVEKSDILTVIRQLAFFVNQSQQVKKWLKELILDNPQILGKNNEHLFKGRFVPLLSFVDDVDALYQDMLRKIFGATHSSRLRLTHLKKSDGELALSLGEQGEKFGVINIGDASGLLKTAQENFADEFEAVSDEFNGGLFAEINHKTSPVNILIGSRKFTEGWSSWRVSTMGLLNMGKGEGSQIIQLFGRGVRLKGREWSLKRSLPSVRPKGVFLEKLETLNIFGINADYMEVFRGYLDDEDIQTGDEMLTLDFPVQKRLPAIKLKTLKLKEEVKGNRKQSFKRVEKQIYLFEIPEKWQNKIKGIEISLDRYPKVQSFATKGTAITQVQGEQRDEVKLNSALFDFFDWDKIYLQVARFKHQQSWYNLRLDKTKLRQFAEQSHWYRLYMPQAALKMDSFAQVALQQEILIDLLLEYVKAFYNRLKAAYEGQFYEVVTVDDSNGSMLDKYQFSLPDNDEGNEIKQRLEALADGISEFSNGVKPVYGGDKGLQMLCFDGHLYAPIFACLERQDLPFSIQPLAIGDESELRLISDLVNAKASGKLSEWTQGKDLYLLRNAANKSKGLGFALAGNFYPDFLLWLVNNQTGKQWLSLIDPKGIRNMDLDNAKFGLYDELQKLARELKIETPILSAFILSITKQADLLNVGHLTTQDFAEKHILFMDGNQVYLKQMFKMMLQ</sequence>
<dbReference type="AlphaFoldDB" id="A0A806J0A5"/>
<dbReference type="SUPFAM" id="SSF52540">
    <property type="entry name" value="P-loop containing nucleoside triphosphate hydrolases"/>
    <property type="match status" value="2"/>
</dbReference>
<protein>
    <submittedName>
        <fullName evidence="2">Type III restriction protein, res subunit</fullName>
    </submittedName>
</protein>
<reference evidence="2 3" key="1">
    <citation type="journal article" date="2013" name="PLoS ONE">
        <title>Complete Genome Analysis of a Haemophilus parasuis Serovar 12 Strain from China.</title>
        <authorList>
            <person name="Li Y."/>
            <person name="Kwok A.H."/>
            <person name="Jiang J."/>
            <person name="Zou Y."/>
            <person name="Zheng F."/>
            <person name="Chen P."/>
            <person name="Hou C."/>
            <person name="Leung F.C."/>
            <person name="Jiang P."/>
        </authorList>
    </citation>
    <scope>NUCLEOTIDE SEQUENCE [LARGE SCALE GENOMIC DNA]</scope>
    <source>
        <strain evidence="2 3">ZJ0906</strain>
    </source>
</reference>
<evidence type="ECO:0000259" key="1">
    <source>
        <dbReference type="Pfam" id="PF04851"/>
    </source>
</evidence>
<evidence type="ECO:0000313" key="2">
    <source>
        <dbReference type="EMBL" id="AGO15299.1"/>
    </source>
</evidence>
<dbReference type="REBASE" id="66073">
    <property type="entry name" value="Hpa906ORF25P"/>
</dbReference>
<accession>A0A806J0A5</accession>
<gene>
    <name evidence="2" type="ORF">K756_00045</name>
</gene>